<dbReference type="EMBL" id="CALNXJ010000108">
    <property type="protein sequence ID" value="CAH3164805.1"/>
    <property type="molecule type" value="Genomic_DNA"/>
</dbReference>
<proteinExistence type="predicted"/>
<evidence type="ECO:0000313" key="3">
    <source>
        <dbReference type="EMBL" id="CAH3164805.1"/>
    </source>
</evidence>
<reference evidence="3 4" key="1">
    <citation type="submission" date="2022-05" db="EMBL/GenBank/DDBJ databases">
        <authorList>
            <consortium name="Genoscope - CEA"/>
            <person name="William W."/>
        </authorList>
    </citation>
    <scope>NUCLEOTIDE SEQUENCE [LARGE SCALE GENOMIC DNA]</scope>
</reference>
<dbReference type="AlphaFoldDB" id="A0AAU9Y402"/>
<evidence type="ECO:0000256" key="2">
    <source>
        <dbReference type="ARBA" id="ARBA00022737"/>
    </source>
</evidence>
<dbReference type="Proteomes" id="UP001159428">
    <property type="component" value="Unassembled WGS sequence"/>
</dbReference>
<gene>
    <name evidence="3" type="ORF">PMEA_00002421</name>
</gene>
<dbReference type="Pfam" id="PF24681">
    <property type="entry name" value="Kelch_KLHDC2_KLHL20_DRC7"/>
    <property type="match status" value="1"/>
</dbReference>
<dbReference type="SUPFAM" id="SSF117281">
    <property type="entry name" value="Kelch motif"/>
    <property type="match status" value="1"/>
</dbReference>
<organism evidence="3 4">
    <name type="scientific">Pocillopora meandrina</name>
    <dbReference type="NCBI Taxonomy" id="46732"/>
    <lineage>
        <taxon>Eukaryota</taxon>
        <taxon>Metazoa</taxon>
        <taxon>Cnidaria</taxon>
        <taxon>Anthozoa</taxon>
        <taxon>Hexacorallia</taxon>
        <taxon>Scleractinia</taxon>
        <taxon>Astrocoeniina</taxon>
        <taxon>Pocilloporidae</taxon>
        <taxon>Pocillopora</taxon>
    </lineage>
</organism>
<dbReference type="Pfam" id="PF01344">
    <property type="entry name" value="Kelch_1"/>
    <property type="match status" value="1"/>
</dbReference>
<dbReference type="PANTHER" id="PTHR45632:SF3">
    <property type="entry name" value="KELCH-LIKE PROTEIN 32"/>
    <property type="match status" value="1"/>
</dbReference>
<accession>A0AAU9Y402</accession>
<name>A0AAU9Y402_9CNID</name>
<dbReference type="Gene3D" id="2.120.10.80">
    <property type="entry name" value="Kelch-type beta propeller"/>
    <property type="match status" value="2"/>
</dbReference>
<dbReference type="CDD" id="cd14733">
    <property type="entry name" value="BACK"/>
    <property type="match status" value="1"/>
</dbReference>
<dbReference type="InterPro" id="IPR015915">
    <property type="entry name" value="Kelch-typ_b-propeller"/>
</dbReference>
<protein>
    <submittedName>
        <fullName evidence="3">Uncharacterized protein</fullName>
    </submittedName>
</protein>
<keyword evidence="4" id="KW-1185">Reference proteome</keyword>
<dbReference type="Gene3D" id="3.30.710.10">
    <property type="entry name" value="Potassium Channel Kv1.1, Chain A"/>
    <property type="match status" value="1"/>
</dbReference>
<evidence type="ECO:0000256" key="1">
    <source>
        <dbReference type="ARBA" id="ARBA00022441"/>
    </source>
</evidence>
<comment type="caution">
    <text evidence="3">The sequence shown here is derived from an EMBL/GenBank/DDBJ whole genome shotgun (WGS) entry which is preliminary data.</text>
</comment>
<sequence length="475" mass="53912">MNEFSSYLYTGEVQMSEANVDDLIASENYLLLPRLKNIACKFKERHMSTKNCVATFLYAEKYDCKELKTYAGELIKQNFATVGKSKDSCKFRRLSNCNRRRSLRNRSRMDRAKSRREGATFCGVRLSSISDQYLYTKLMCHELVQANGECREILMDEIRWRALYSGQQISRQKPRTCLQTHEDAIITCGGLSPDERIRNLTVCYVPATKTWYELAPMLNRRFRHGLASCRGYVYAIGGKGEDSVYNSVERYDPRTNSWGFVAPLPQRVTLMDAATLQGLLYVTGGIAFSSEHGGRRCDTAQRYNPSTNSWTVVAPLKRRKSSVCLVSDTHYLYCIGGLADDGFLSDVDRYDPKLNVWTQMAPIGEQRGCACGVCLENKIYLFGGTVDPFSLSALVSCEVYDITLNEWQSIAPLQVPRFHGSAVLLRDQVYLFGGTGSQSVDRQNSRMVECYDIKSNTWLDAHSMPHMRHTSEDAQ</sequence>
<dbReference type="PANTHER" id="PTHR45632">
    <property type="entry name" value="LD33804P"/>
    <property type="match status" value="1"/>
</dbReference>
<keyword evidence="1" id="KW-0880">Kelch repeat</keyword>
<keyword evidence="2" id="KW-0677">Repeat</keyword>
<evidence type="ECO:0000313" key="4">
    <source>
        <dbReference type="Proteomes" id="UP001159428"/>
    </source>
</evidence>
<dbReference type="SMART" id="SM00612">
    <property type="entry name" value="Kelch"/>
    <property type="match status" value="6"/>
</dbReference>
<dbReference type="InterPro" id="IPR011333">
    <property type="entry name" value="SKP1/BTB/POZ_sf"/>
</dbReference>
<dbReference type="InterPro" id="IPR006652">
    <property type="entry name" value="Kelch_1"/>
</dbReference>